<reference evidence="1 2" key="1">
    <citation type="submission" date="2017-12" db="EMBL/GenBank/DDBJ databases">
        <title>Chromulinavorax destructans is a abundant pathogen of dominant heterotrophic picoflagllates.</title>
        <authorList>
            <person name="Deeg C.M."/>
            <person name="Zimmer M."/>
            <person name="Suttle C.A."/>
        </authorList>
    </citation>
    <scope>NUCLEOTIDE SEQUENCE [LARGE SCALE GENOMIC DNA]</scope>
    <source>
        <strain evidence="1 2">SeV1</strain>
    </source>
</reference>
<keyword evidence="2" id="KW-1185">Reference proteome</keyword>
<evidence type="ECO:0000313" key="1">
    <source>
        <dbReference type="EMBL" id="AXK60646.1"/>
    </source>
</evidence>
<organism evidence="1 2">
    <name type="scientific">Candidatus Chromulinivorax destructor</name>
    <dbReference type="NCBI Taxonomy" id="2066483"/>
    <lineage>
        <taxon>Bacteria</taxon>
        <taxon>Candidatus Babelota</taxon>
        <taxon>Candidatus Babeliae</taxon>
        <taxon>Candidatus Babeliales</taxon>
        <taxon>Candidatus Chromulinivoraceae</taxon>
        <taxon>Candidatus Chromulinivorax</taxon>
    </lineage>
</organism>
<dbReference type="Proteomes" id="UP000254834">
    <property type="component" value="Chromosome"/>
</dbReference>
<dbReference type="KEGG" id="cdes:C0J27_02715"/>
<dbReference type="RefSeq" id="WP_115585661.1">
    <property type="nucleotide sequence ID" value="NZ_CP025544.1"/>
</dbReference>
<evidence type="ECO:0000313" key="2">
    <source>
        <dbReference type="Proteomes" id="UP000254834"/>
    </source>
</evidence>
<dbReference type="OrthoDB" id="482145at2"/>
<gene>
    <name evidence="1" type="ORF">C0J27_02715</name>
</gene>
<dbReference type="AlphaFoldDB" id="A0A345ZBH9"/>
<protein>
    <submittedName>
        <fullName evidence="1">Uncharacterized protein</fullName>
    </submittedName>
</protein>
<dbReference type="EMBL" id="CP025544">
    <property type="protein sequence ID" value="AXK60646.1"/>
    <property type="molecule type" value="Genomic_DNA"/>
</dbReference>
<name>A0A345ZBH9_9BACT</name>
<accession>A0A345ZBH9</accession>
<sequence length="217" mass="25430">MKQQNNKASSVKTDETFFAEILESNITNWQAQSWKWDAIPEFGSLVIATSDNRTLFGIIYDITTGPIDPIRQPVAYQKTQEELLQEQPQIFEFLTTSFSCLSIGYQENNQFFYNLPPQPPKMHTFVGNATTEQYATCFSHEHFLHLIFNTTEQINREELLLAIIRHQLQHNVLTKKRLNKFIESFFMLNRNNYLQTKMFLPRLQKLLESTAGWQELA</sequence>
<proteinExistence type="predicted"/>